<keyword evidence="1" id="KW-0596">Phosphopantetheine</keyword>
<dbReference type="InterPro" id="IPR036291">
    <property type="entry name" value="NAD(P)-bd_dom_sf"/>
</dbReference>
<feature type="domain" description="Carrier" evidence="3">
    <location>
        <begin position="593"/>
        <end position="668"/>
    </location>
</feature>
<proteinExistence type="predicted"/>
<dbReference type="InterPro" id="IPR036736">
    <property type="entry name" value="ACP-like_sf"/>
</dbReference>
<dbReference type="Gene3D" id="3.40.50.720">
    <property type="entry name" value="NAD(P)-binding Rossmann-like Domain"/>
    <property type="match status" value="1"/>
</dbReference>
<protein>
    <submittedName>
        <fullName evidence="4">Putative NRPS-like enzyme</fullName>
    </submittedName>
</protein>
<dbReference type="InterPro" id="IPR051414">
    <property type="entry name" value="Adenylate-forming_Reductase"/>
</dbReference>
<keyword evidence="2" id="KW-0597">Phosphoprotein</keyword>
<evidence type="ECO:0000259" key="3">
    <source>
        <dbReference type="PROSITE" id="PS50075"/>
    </source>
</evidence>
<dbReference type="PANTHER" id="PTHR43439:SF2">
    <property type="entry name" value="ENZYME, PUTATIVE (JCVI)-RELATED"/>
    <property type="match status" value="1"/>
</dbReference>
<dbReference type="InterPro" id="IPR020845">
    <property type="entry name" value="AMP-binding_CS"/>
</dbReference>
<evidence type="ECO:0000313" key="4">
    <source>
        <dbReference type="EMBL" id="OOQ83764.1"/>
    </source>
</evidence>
<accession>A0A1S9RE08</accession>
<dbReference type="SMART" id="SM00823">
    <property type="entry name" value="PKS_PP"/>
    <property type="match status" value="1"/>
</dbReference>
<dbReference type="InterPro" id="IPR009081">
    <property type="entry name" value="PP-bd_ACP"/>
</dbReference>
<dbReference type="Pfam" id="PF00550">
    <property type="entry name" value="PP-binding"/>
    <property type="match status" value="1"/>
</dbReference>
<dbReference type="Pfam" id="PF07993">
    <property type="entry name" value="NAD_binding_4"/>
    <property type="match status" value="1"/>
</dbReference>
<organism evidence="4 5">
    <name type="scientific">Penicillium brasilianum</name>
    <dbReference type="NCBI Taxonomy" id="104259"/>
    <lineage>
        <taxon>Eukaryota</taxon>
        <taxon>Fungi</taxon>
        <taxon>Dikarya</taxon>
        <taxon>Ascomycota</taxon>
        <taxon>Pezizomycotina</taxon>
        <taxon>Eurotiomycetes</taxon>
        <taxon>Eurotiomycetidae</taxon>
        <taxon>Eurotiales</taxon>
        <taxon>Aspergillaceae</taxon>
        <taxon>Penicillium</taxon>
    </lineage>
</organism>
<dbReference type="PROSITE" id="PS50075">
    <property type="entry name" value="CARRIER"/>
    <property type="match status" value="1"/>
</dbReference>
<dbReference type="InterPro" id="IPR020806">
    <property type="entry name" value="PKS_PP-bd"/>
</dbReference>
<dbReference type="PROSITE" id="PS00455">
    <property type="entry name" value="AMP_BINDING"/>
    <property type="match status" value="1"/>
</dbReference>
<dbReference type="GO" id="GO:0031177">
    <property type="term" value="F:phosphopantetheine binding"/>
    <property type="evidence" value="ECO:0007669"/>
    <property type="project" value="InterPro"/>
</dbReference>
<dbReference type="PANTHER" id="PTHR43439">
    <property type="entry name" value="PHENYLACETATE-COENZYME A LIGASE"/>
    <property type="match status" value="1"/>
</dbReference>
<dbReference type="InterPro" id="IPR000873">
    <property type="entry name" value="AMP-dep_synth/lig_dom"/>
</dbReference>
<dbReference type="Pfam" id="PF00501">
    <property type="entry name" value="AMP-binding"/>
    <property type="match status" value="1"/>
</dbReference>
<dbReference type="Pfam" id="PF23562">
    <property type="entry name" value="AMP-binding_C_3"/>
    <property type="match status" value="1"/>
</dbReference>
<dbReference type="GO" id="GO:0044550">
    <property type="term" value="P:secondary metabolite biosynthetic process"/>
    <property type="evidence" value="ECO:0007669"/>
    <property type="project" value="UniProtKB-ARBA"/>
</dbReference>
<dbReference type="EMBL" id="LJBN01000192">
    <property type="protein sequence ID" value="OOQ83764.1"/>
    <property type="molecule type" value="Genomic_DNA"/>
</dbReference>
<reference evidence="5" key="1">
    <citation type="submission" date="2015-09" db="EMBL/GenBank/DDBJ databases">
        <authorList>
            <person name="Fill T.P."/>
            <person name="Baretta J.F."/>
            <person name="de Almeida L.G."/>
            <person name="Rocha M."/>
            <person name="de Souza D.H."/>
            <person name="Malavazi I."/>
            <person name="Cerdeira L.T."/>
            <person name="Hong H."/>
            <person name="Samborskyy M."/>
            <person name="de Vasconcelos A.T."/>
            <person name="Leadlay P."/>
            <person name="Rodrigues-Filho E."/>
        </authorList>
    </citation>
    <scope>NUCLEOTIDE SEQUENCE [LARGE SCALE GENOMIC DNA]</scope>
    <source>
        <strain evidence="5">LaBioMMi 136</strain>
    </source>
</reference>
<evidence type="ECO:0000256" key="2">
    <source>
        <dbReference type="ARBA" id="ARBA00022553"/>
    </source>
</evidence>
<dbReference type="SUPFAM" id="SSF47336">
    <property type="entry name" value="ACP-like"/>
    <property type="match status" value="1"/>
</dbReference>
<gene>
    <name evidence="4" type="ORF">PEBR_33444</name>
</gene>
<dbReference type="InterPro" id="IPR013120">
    <property type="entry name" value="FAR_NAD-bd"/>
</dbReference>
<evidence type="ECO:0000313" key="5">
    <source>
        <dbReference type="Proteomes" id="UP000190744"/>
    </source>
</evidence>
<dbReference type="Gene3D" id="3.40.50.12780">
    <property type="entry name" value="N-terminal domain of ligase-like"/>
    <property type="match status" value="1"/>
</dbReference>
<dbReference type="SUPFAM" id="SSF51735">
    <property type="entry name" value="NAD(P)-binding Rossmann-fold domains"/>
    <property type="match status" value="1"/>
</dbReference>
<dbReference type="Proteomes" id="UP000190744">
    <property type="component" value="Unassembled WGS sequence"/>
</dbReference>
<sequence>MGELVSRNSDASPTMTKNKMNVYGTITDSDNHPLLGGECGKRLMPHIIDATAIATPDVECFFVPRTYGNPRDGWKPVSWAQVANAVNYVAHMLIEQAGTPMPSTFPTIAYIGLEDPRYVVFAMGAIKAGYKALFISPRNSVDAQVNLFNKTDCNLLYHDQTLASMVKPWVAGRSGMKSIAIPPWEEWVTTPVAPFPYTKTFAEAEWDPFVVLHTSGSTGLPKPVIIPQGSFALNDLHRYVPKYKGSLPWLPTFGNFENPRYLCTCPLFHTAGIAPTVLSGFYYNTPVIFRDPSVPLTGDNVVEWLQNSGATYTVLPPAILEQMSRSQVALDEMKKLQVVAFGGGPIAPAAAASLLENNINLLNAIGATEFIYMPYWTQPDSSLWEWFIVPTEMLGIEWRPFGEDTYEQVFIRQNKEHPGVQGCFYVFPELDEYSTNDLYRPHPTLPDHWTYVGRADDIIVFSTGEKLNPTTIEGAVIGHPGVLGAQVVGSGHFHAALLIEPAQPPANEQEKQRFLDDVWPVIEKVNEETVAHGRILRDYVFLSDPARPFPRAGKGTVQRAMAVKLYAEDIRRIFESSSDTNGVPAAGVELDFSSETALADGIRDLMQRTLKLPELGIDDDFFTAGVDSLQVLQLARVLTASVKQTVEARSIYSHPTITKLSSFIHSLAGSSSNGTAVTSNEADTLALCSALVEKYTQNLPSSTPDKPLPTTTNQTIIITGTTGALGCYLLDLALANQDITKVYCFNRTSDARERQIAASSARGLSTDFPPSRVEFLTVDLSSSATFNLPEEIANSLASTVDRIIHNAWPVDFNKSIASFEPHLRGVRHLIDFAAAAAKRISITFVSSVSTVERWPESSLIPEESLSDFNHTSQMGYGQSKLAASLILDAAATVSAVPRNVVRVGQVAGPRAEQGQWNPREWLPTLIRSSVFLGILPSDLGLLGNLGWAPVEDIAGVILEVTASQDGNGGYFHAVNPNLPDWKGVILPAVKDFYGSRIERVVSLEEWVDALEKSAVGKVNLEKNPAVKLLDTYRLASTKTTDGEAASAGFATEITEQASETMRRMEPVTADLMKRWCMQWQF</sequence>
<dbReference type="Gene3D" id="1.10.1200.10">
    <property type="entry name" value="ACP-like"/>
    <property type="match status" value="1"/>
</dbReference>
<name>A0A1S9RE08_PENBI</name>
<evidence type="ECO:0000256" key="1">
    <source>
        <dbReference type="ARBA" id="ARBA00022450"/>
    </source>
</evidence>
<dbReference type="InterPro" id="IPR042099">
    <property type="entry name" value="ANL_N_sf"/>
</dbReference>
<dbReference type="SUPFAM" id="SSF56801">
    <property type="entry name" value="Acetyl-CoA synthetase-like"/>
    <property type="match status" value="1"/>
</dbReference>
<comment type="caution">
    <text evidence="4">The sequence shown here is derived from an EMBL/GenBank/DDBJ whole genome shotgun (WGS) entry which is preliminary data.</text>
</comment>
<dbReference type="AlphaFoldDB" id="A0A1S9RE08"/>